<dbReference type="RefSeq" id="WP_162445004.1">
    <property type="nucleotide sequence ID" value="NZ_CP048222.1"/>
</dbReference>
<evidence type="ECO:0000313" key="4">
    <source>
        <dbReference type="EMBL" id="QHT69009.1"/>
    </source>
</evidence>
<dbReference type="Gene3D" id="2.40.50.1020">
    <property type="entry name" value="LytTr DNA-binding domain"/>
    <property type="match status" value="1"/>
</dbReference>
<dbReference type="PANTHER" id="PTHR37299">
    <property type="entry name" value="TRANSCRIPTIONAL REGULATOR-RELATED"/>
    <property type="match status" value="1"/>
</dbReference>
<dbReference type="SMART" id="SM00850">
    <property type="entry name" value="LytTR"/>
    <property type="match status" value="1"/>
</dbReference>
<dbReference type="SUPFAM" id="SSF52172">
    <property type="entry name" value="CheY-like"/>
    <property type="match status" value="1"/>
</dbReference>
<keyword evidence="1" id="KW-0597">Phosphoprotein</keyword>
<accession>A0A6C0GLX8</accession>
<dbReference type="KEGG" id="rhoz:GXP67_21330"/>
<dbReference type="EMBL" id="CP048222">
    <property type="protein sequence ID" value="QHT69009.1"/>
    <property type="molecule type" value="Genomic_DNA"/>
</dbReference>
<dbReference type="Gene3D" id="3.40.50.2300">
    <property type="match status" value="1"/>
</dbReference>
<keyword evidence="5" id="KW-1185">Reference proteome</keyword>
<dbReference type="InterPro" id="IPR001789">
    <property type="entry name" value="Sig_transdc_resp-reg_receiver"/>
</dbReference>
<evidence type="ECO:0000256" key="1">
    <source>
        <dbReference type="PROSITE-ProRule" id="PRU00169"/>
    </source>
</evidence>
<dbReference type="Proteomes" id="UP000480178">
    <property type="component" value="Chromosome"/>
</dbReference>
<dbReference type="InterPro" id="IPR007492">
    <property type="entry name" value="LytTR_DNA-bd_dom"/>
</dbReference>
<protein>
    <submittedName>
        <fullName evidence="4">Response regulator transcription factor</fullName>
    </submittedName>
</protein>
<organism evidence="4 5">
    <name type="scientific">Rhodocytophaga rosea</name>
    <dbReference type="NCBI Taxonomy" id="2704465"/>
    <lineage>
        <taxon>Bacteria</taxon>
        <taxon>Pseudomonadati</taxon>
        <taxon>Bacteroidota</taxon>
        <taxon>Cytophagia</taxon>
        <taxon>Cytophagales</taxon>
        <taxon>Rhodocytophagaceae</taxon>
        <taxon>Rhodocytophaga</taxon>
    </lineage>
</organism>
<evidence type="ECO:0000313" key="5">
    <source>
        <dbReference type="Proteomes" id="UP000480178"/>
    </source>
</evidence>
<sequence length="259" mass="30186">MKVLIVEDEKPAAEKLERYIRQYDETIEIIGRLDSVTKVTDWFSNGHPEVDLLFMDVQLTDGYVFEVFKQVSIEKPIIFTTAFSEYAIEAFKVSGIDYLLKPITYEAVAGSLKKLDKLRSNLALNKPSDQLQQLAQALTQLQKKNYKNRFMVRVGEHIQSVTAEQIAFFYAVDRDVFLYTTAKKKYIIDYTLEELEEILDPVLFFRANRSFILQINAVSDVLMYSNSRLKIHLHQAFDKEIIVSRERVVQFKEWFNGLS</sequence>
<dbReference type="Pfam" id="PF04397">
    <property type="entry name" value="LytTR"/>
    <property type="match status" value="1"/>
</dbReference>
<dbReference type="PANTHER" id="PTHR37299:SF1">
    <property type="entry name" value="STAGE 0 SPORULATION PROTEIN A HOMOLOG"/>
    <property type="match status" value="1"/>
</dbReference>
<dbReference type="AlphaFoldDB" id="A0A6C0GLX8"/>
<dbReference type="GO" id="GO:0000156">
    <property type="term" value="F:phosphorelay response regulator activity"/>
    <property type="evidence" value="ECO:0007669"/>
    <property type="project" value="InterPro"/>
</dbReference>
<feature type="domain" description="HTH LytTR-type" evidence="3">
    <location>
        <begin position="150"/>
        <end position="257"/>
    </location>
</feature>
<proteinExistence type="predicted"/>
<reference evidence="4 5" key="1">
    <citation type="submission" date="2020-01" db="EMBL/GenBank/DDBJ databases">
        <authorList>
            <person name="Kim M.K."/>
        </authorList>
    </citation>
    <scope>NUCLEOTIDE SEQUENCE [LARGE SCALE GENOMIC DNA]</scope>
    <source>
        <strain evidence="4 5">172606-1</strain>
    </source>
</reference>
<dbReference type="Pfam" id="PF00072">
    <property type="entry name" value="Response_reg"/>
    <property type="match status" value="1"/>
</dbReference>
<name>A0A6C0GLX8_9BACT</name>
<gene>
    <name evidence="4" type="ORF">GXP67_21330</name>
</gene>
<evidence type="ECO:0000259" key="3">
    <source>
        <dbReference type="PROSITE" id="PS50930"/>
    </source>
</evidence>
<dbReference type="PROSITE" id="PS50930">
    <property type="entry name" value="HTH_LYTTR"/>
    <property type="match status" value="1"/>
</dbReference>
<evidence type="ECO:0000259" key="2">
    <source>
        <dbReference type="PROSITE" id="PS50110"/>
    </source>
</evidence>
<dbReference type="InterPro" id="IPR046947">
    <property type="entry name" value="LytR-like"/>
</dbReference>
<dbReference type="PROSITE" id="PS50110">
    <property type="entry name" value="RESPONSE_REGULATORY"/>
    <property type="match status" value="1"/>
</dbReference>
<dbReference type="InterPro" id="IPR011006">
    <property type="entry name" value="CheY-like_superfamily"/>
</dbReference>
<dbReference type="GO" id="GO:0003677">
    <property type="term" value="F:DNA binding"/>
    <property type="evidence" value="ECO:0007669"/>
    <property type="project" value="InterPro"/>
</dbReference>
<feature type="domain" description="Response regulatory" evidence="2">
    <location>
        <begin position="2"/>
        <end position="116"/>
    </location>
</feature>
<feature type="modified residue" description="4-aspartylphosphate" evidence="1">
    <location>
        <position position="56"/>
    </location>
</feature>
<dbReference type="SMART" id="SM00448">
    <property type="entry name" value="REC"/>
    <property type="match status" value="1"/>
</dbReference>